<name>A0A3S4UT64_9ACTN</name>
<gene>
    <name evidence="2" type="ORF">NCTC13652_02837</name>
</gene>
<feature type="region of interest" description="Disordered" evidence="1">
    <location>
        <begin position="1"/>
        <end position="89"/>
    </location>
</feature>
<dbReference type="AlphaFoldDB" id="A0A3S4UT64"/>
<evidence type="ECO:0000313" key="3">
    <source>
        <dbReference type="Proteomes" id="UP000277858"/>
    </source>
</evidence>
<protein>
    <submittedName>
        <fullName evidence="2">Uncharacterized protein</fullName>
    </submittedName>
</protein>
<sequence length="89" mass="8897">MPGNSQRRGAGGNKAGKFAGKGSAAGSGGRVRRGLRGRGPTPGRRTGPTTRPTRTSSSGPPSSRAVPVLVGPARGPDRGRVPEEPARSG</sequence>
<evidence type="ECO:0000256" key="1">
    <source>
        <dbReference type="SAM" id="MobiDB-lite"/>
    </source>
</evidence>
<dbReference type="Proteomes" id="UP000277858">
    <property type="component" value="Chromosome"/>
</dbReference>
<feature type="compositionally biased region" description="Low complexity" evidence="1">
    <location>
        <begin position="38"/>
        <end position="65"/>
    </location>
</feature>
<dbReference type="EMBL" id="LR134473">
    <property type="protein sequence ID" value="VEI04605.1"/>
    <property type="molecule type" value="Genomic_DNA"/>
</dbReference>
<reference evidence="2 3" key="1">
    <citation type="submission" date="2018-12" db="EMBL/GenBank/DDBJ databases">
        <authorList>
            <consortium name="Pathogen Informatics"/>
        </authorList>
    </citation>
    <scope>NUCLEOTIDE SEQUENCE [LARGE SCALE GENOMIC DNA]</scope>
    <source>
        <strain evidence="2 3">NCTC13652</strain>
    </source>
</reference>
<feature type="compositionally biased region" description="Basic and acidic residues" evidence="1">
    <location>
        <begin position="75"/>
        <end position="89"/>
    </location>
</feature>
<proteinExistence type="predicted"/>
<keyword evidence="3" id="KW-1185">Reference proteome</keyword>
<organism evidence="2 3">
    <name type="scientific">Acidipropionibacterium jensenii</name>
    <dbReference type="NCBI Taxonomy" id="1749"/>
    <lineage>
        <taxon>Bacteria</taxon>
        <taxon>Bacillati</taxon>
        <taxon>Actinomycetota</taxon>
        <taxon>Actinomycetes</taxon>
        <taxon>Propionibacteriales</taxon>
        <taxon>Propionibacteriaceae</taxon>
        <taxon>Acidipropionibacterium</taxon>
    </lineage>
</organism>
<accession>A0A3S4UT64</accession>
<evidence type="ECO:0000313" key="2">
    <source>
        <dbReference type="EMBL" id="VEI04605.1"/>
    </source>
</evidence>